<dbReference type="AlphaFoldDB" id="A0A6J4H4Q9"/>
<comment type="similarity">
    <text evidence="1">Belongs to the LysR transcriptional regulatory family.</text>
</comment>
<name>A0A6J4H4Q9_9CYAN</name>
<dbReference type="PRINTS" id="PR00039">
    <property type="entry name" value="HTHLYSR"/>
</dbReference>
<dbReference type="Pfam" id="PF00126">
    <property type="entry name" value="HTH_1"/>
    <property type="match status" value="1"/>
</dbReference>
<dbReference type="EMBL" id="CADCTM010000040">
    <property type="protein sequence ID" value="CAA9214961.1"/>
    <property type="molecule type" value="Genomic_DNA"/>
</dbReference>
<sequence length="106" mass="11416">MMEITKHRMKLSQLRSLVAVAEHGNFSEAAVHLELSQSAVSHAIASLEEELGVGILPRLAAEPIPLEVQLCSLPTTFKRTIGAAILAKALQTPAVFAFRDTIKEVG</sequence>
<protein>
    <submittedName>
        <fullName evidence="5">Transcriptional regulator, LysR family</fullName>
    </submittedName>
</protein>
<evidence type="ECO:0000256" key="3">
    <source>
        <dbReference type="ARBA" id="ARBA00023163"/>
    </source>
</evidence>
<keyword evidence="2" id="KW-0805">Transcription regulation</keyword>
<evidence type="ECO:0000256" key="2">
    <source>
        <dbReference type="ARBA" id="ARBA00023015"/>
    </source>
</evidence>
<keyword evidence="3" id="KW-0804">Transcription</keyword>
<dbReference type="PROSITE" id="PS50931">
    <property type="entry name" value="HTH_LYSR"/>
    <property type="match status" value="1"/>
</dbReference>
<evidence type="ECO:0000313" key="5">
    <source>
        <dbReference type="EMBL" id="CAA9214961.1"/>
    </source>
</evidence>
<dbReference type="PANTHER" id="PTHR30126">
    <property type="entry name" value="HTH-TYPE TRANSCRIPTIONAL REGULATOR"/>
    <property type="match status" value="1"/>
</dbReference>
<dbReference type="GO" id="GO:0003700">
    <property type="term" value="F:DNA-binding transcription factor activity"/>
    <property type="evidence" value="ECO:0007669"/>
    <property type="project" value="InterPro"/>
</dbReference>
<evidence type="ECO:0000259" key="4">
    <source>
        <dbReference type="PROSITE" id="PS50931"/>
    </source>
</evidence>
<dbReference type="InterPro" id="IPR036390">
    <property type="entry name" value="WH_DNA-bd_sf"/>
</dbReference>
<proteinExistence type="inferred from homology"/>
<organism evidence="5">
    <name type="scientific">uncultured Coleofasciculus sp</name>
    <dbReference type="NCBI Taxonomy" id="1267456"/>
    <lineage>
        <taxon>Bacteria</taxon>
        <taxon>Bacillati</taxon>
        <taxon>Cyanobacteriota</taxon>
        <taxon>Cyanophyceae</taxon>
        <taxon>Coleofasciculales</taxon>
        <taxon>Coleofasciculaceae</taxon>
        <taxon>Coleofasciculus</taxon>
        <taxon>environmental samples</taxon>
    </lineage>
</organism>
<reference evidence="5" key="1">
    <citation type="submission" date="2020-02" db="EMBL/GenBank/DDBJ databases">
        <authorList>
            <person name="Meier V. D."/>
        </authorList>
    </citation>
    <scope>NUCLEOTIDE SEQUENCE</scope>
    <source>
        <strain evidence="5">AVDCRST_MAG92</strain>
    </source>
</reference>
<dbReference type="GO" id="GO:0000976">
    <property type="term" value="F:transcription cis-regulatory region binding"/>
    <property type="evidence" value="ECO:0007669"/>
    <property type="project" value="TreeGrafter"/>
</dbReference>
<dbReference type="InterPro" id="IPR000847">
    <property type="entry name" value="LysR_HTH_N"/>
</dbReference>
<dbReference type="SUPFAM" id="SSF53850">
    <property type="entry name" value="Periplasmic binding protein-like II"/>
    <property type="match status" value="1"/>
</dbReference>
<feature type="domain" description="HTH lysR-type" evidence="4">
    <location>
        <begin position="9"/>
        <end position="53"/>
    </location>
</feature>
<dbReference type="InterPro" id="IPR036388">
    <property type="entry name" value="WH-like_DNA-bd_sf"/>
</dbReference>
<dbReference type="Gene3D" id="1.10.10.10">
    <property type="entry name" value="Winged helix-like DNA-binding domain superfamily/Winged helix DNA-binding domain"/>
    <property type="match status" value="1"/>
</dbReference>
<accession>A0A6J4H4Q9</accession>
<dbReference type="SUPFAM" id="SSF46785">
    <property type="entry name" value="Winged helix' DNA-binding domain"/>
    <property type="match status" value="1"/>
</dbReference>
<evidence type="ECO:0000256" key="1">
    <source>
        <dbReference type="ARBA" id="ARBA00009437"/>
    </source>
</evidence>
<dbReference type="PANTHER" id="PTHR30126:SF91">
    <property type="entry name" value="LYSR FAMILY TRANSCRIPTIONAL REGULATOR"/>
    <property type="match status" value="1"/>
</dbReference>
<gene>
    <name evidence="5" type="ORF">AVDCRST_MAG92-284</name>
</gene>